<reference evidence="2 3" key="1">
    <citation type="submission" date="2019-05" db="EMBL/GenBank/DDBJ databases">
        <title>Mikania micrantha, genome provides insights into the molecular mechanism of rapid growth.</title>
        <authorList>
            <person name="Liu B."/>
        </authorList>
    </citation>
    <scope>NUCLEOTIDE SEQUENCE [LARGE SCALE GENOMIC DNA]</scope>
    <source>
        <strain evidence="2">NLD-2019</strain>
        <tissue evidence="2">Leaf</tissue>
    </source>
</reference>
<gene>
    <name evidence="2" type="ORF">E3N88_15926</name>
</gene>
<protein>
    <submittedName>
        <fullName evidence="2">Uncharacterized protein</fullName>
    </submittedName>
</protein>
<feature type="compositionally biased region" description="Basic and acidic residues" evidence="1">
    <location>
        <begin position="35"/>
        <end position="45"/>
    </location>
</feature>
<comment type="caution">
    <text evidence="2">The sequence shown here is derived from an EMBL/GenBank/DDBJ whole genome shotgun (WGS) entry which is preliminary data.</text>
</comment>
<dbReference type="AlphaFoldDB" id="A0A5N6NZK1"/>
<accession>A0A5N6NZK1</accession>
<evidence type="ECO:0000313" key="3">
    <source>
        <dbReference type="Proteomes" id="UP000326396"/>
    </source>
</evidence>
<dbReference type="EMBL" id="SZYD01000008">
    <property type="protein sequence ID" value="KAD5508223.1"/>
    <property type="molecule type" value="Genomic_DNA"/>
</dbReference>
<dbReference type="Proteomes" id="UP000326396">
    <property type="component" value="Linkage Group LG16"/>
</dbReference>
<keyword evidence="3" id="KW-1185">Reference proteome</keyword>
<sequence>MKPAIELQEANQSVTKIDGGPSHAGRTTGDGENNEPSKKQDEYVDGPDARIHEPLVDRQAVVVRGGCVDWKRGLGLGDGNCLYMKPSVSAANTLLGSVAFLSNTEDGGISVVVDDTTEVCFTSALSKEKTSTNRAKSINVKIPQEHLAFFMQFVNA</sequence>
<proteinExistence type="predicted"/>
<feature type="region of interest" description="Disordered" evidence="1">
    <location>
        <begin position="1"/>
        <end position="45"/>
    </location>
</feature>
<evidence type="ECO:0000256" key="1">
    <source>
        <dbReference type="SAM" id="MobiDB-lite"/>
    </source>
</evidence>
<organism evidence="2 3">
    <name type="scientific">Mikania micrantha</name>
    <name type="common">bitter vine</name>
    <dbReference type="NCBI Taxonomy" id="192012"/>
    <lineage>
        <taxon>Eukaryota</taxon>
        <taxon>Viridiplantae</taxon>
        <taxon>Streptophyta</taxon>
        <taxon>Embryophyta</taxon>
        <taxon>Tracheophyta</taxon>
        <taxon>Spermatophyta</taxon>
        <taxon>Magnoliopsida</taxon>
        <taxon>eudicotyledons</taxon>
        <taxon>Gunneridae</taxon>
        <taxon>Pentapetalae</taxon>
        <taxon>asterids</taxon>
        <taxon>campanulids</taxon>
        <taxon>Asterales</taxon>
        <taxon>Asteraceae</taxon>
        <taxon>Asteroideae</taxon>
        <taxon>Heliantheae alliance</taxon>
        <taxon>Eupatorieae</taxon>
        <taxon>Mikania</taxon>
    </lineage>
</organism>
<name>A0A5N6NZK1_9ASTR</name>
<evidence type="ECO:0000313" key="2">
    <source>
        <dbReference type="EMBL" id="KAD5508223.1"/>
    </source>
</evidence>